<evidence type="ECO:0000256" key="3">
    <source>
        <dbReference type="ARBA" id="ARBA00022741"/>
    </source>
</evidence>
<keyword evidence="3" id="KW-0547">Nucleotide-binding</keyword>
<dbReference type="GO" id="GO:0016887">
    <property type="term" value="F:ATP hydrolysis activity"/>
    <property type="evidence" value="ECO:0007669"/>
    <property type="project" value="InterPro"/>
</dbReference>
<dbReference type="InterPro" id="IPR003439">
    <property type="entry name" value="ABC_transporter-like_ATP-bd"/>
</dbReference>
<sequence length="260" mass="27859">MAAINNSSTDDRRPVVIADEAHVIYKVFTSGKLATGAAARAGLISKTTKLREVHAVKGVSFTIYEGESVGIIGSNGSGKSSLMRALAGLTPLDGGAIYACARPMLLGVGGALLPNISGEKNVLLGGMALGYSKKEMMAAVDAVAKFAGLEEFMDMPMRTYSSGMAARLKFAIAAHRDHDILIIDEALSVGDKQFLARSEARMRQLRDNAGTVFLVSHDMNSILETCNRVIWLEKGEIRKDGDPQEVVDAYSKYVDEISND</sequence>
<dbReference type="PANTHER" id="PTHR46743:SF2">
    <property type="entry name" value="TEICHOIC ACIDS EXPORT ATP-BINDING PROTEIN TAGH"/>
    <property type="match status" value="1"/>
</dbReference>
<dbReference type="GO" id="GO:0140359">
    <property type="term" value="F:ABC-type transporter activity"/>
    <property type="evidence" value="ECO:0007669"/>
    <property type="project" value="InterPro"/>
</dbReference>
<comment type="similarity">
    <text evidence="1">Belongs to the ABC transporter superfamily.</text>
</comment>
<dbReference type="InterPro" id="IPR017871">
    <property type="entry name" value="ABC_transporter-like_CS"/>
</dbReference>
<dbReference type="GO" id="GO:0005524">
    <property type="term" value="F:ATP binding"/>
    <property type="evidence" value="ECO:0007669"/>
    <property type="project" value="UniProtKB-KW"/>
</dbReference>
<evidence type="ECO:0000313" key="6">
    <source>
        <dbReference type="EMBL" id="CAB4553317.1"/>
    </source>
</evidence>
<dbReference type="InterPro" id="IPR015860">
    <property type="entry name" value="ABC_transpr_TagH-like"/>
</dbReference>
<name>A0A6J6CPU9_9ZZZZ</name>
<dbReference type="PROSITE" id="PS00211">
    <property type="entry name" value="ABC_TRANSPORTER_1"/>
    <property type="match status" value="1"/>
</dbReference>
<dbReference type="EMBL" id="CAEZSZ010000035">
    <property type="protein sequence ID" value="CAB4553317.1"/>
    <property type="molecule type" value="Genomic_DNA"/>
</dbReference>
<organism evidence="6">
    <name type="scientific">freshwater metagenome</name>
    <dbReference type="NCBI Taxonomy" id="449393"/>
    <lineage>
        <taxon>unclassified sequences</taxon>
        <taxon>metagenomes</taxon>
        <taxon>ecological metagenomes</taxon>
    </lineage>
</organism>
<dbReference type="AlphaFoldDB" id="A0A6J6CPU9"/>
<dbReference type="CDD" id="cd03220">
    <property type="entry name" value="ABC_KpsT_Wzt"/>
    <property type="match status" value="1"/>
</dbReference>
<evidence type="ECO:0000259" key="5">
    <source>
        <dbReference type="PROSITE" id="PS50893"/>
    </source>
</evidence>
<dbReference type="SMART" id="SM00382">
    <property type="entry name" value="AAA"/>
    <property type="match status" value="1"/>
</dbReference>
<evidence type="ECO:0000256" key="2">
    <source>
        <dbReference type="ARBA" id="ARBA00022448"/>
    </source>
</evidence>
<dbReference type="PROSITE" id="PS50893">
    <property type="entry name" value="ABC_TRANSPORTER_2"/>
    <property type="match status" value="1"/>
</dbReference>
<keyword evidence="4" id="KW-0067">ATP-binding</keyword>
<keyword evidence="2" id="KW-0813">Transport</keyword>
<protein>
    <submittedName>
        <fullName evidence="6">Unannotated protein</fullName>
    </submittedName>
</protein>
<dbReference type="InterPro" id="IPR003593">
    <property type="entry name" value="AAA+_ATPase"/>
</dbReference>
<proteinExistence type="inferred from homology"/>
<dbReference type="Pfam" id="PF00005">
    <property type="entry name" value="ABC_tran"/>
    <property type="match status" value="1"/>
</dbReference>
<dbReference type="SUPFAM" id="SSF52540">
    <property type="entry name" value="P-loop containing nucleoside triphosphate hydrolases"/>
    <property type="match status" value="1"/>
</dbReference>
<accession>A0A6J6CPU9</accession>
<evidence type="ECO:0000256" key="1">
    <source>
        <dbReference type="ARBA" id="ARBA00005417"/>
    </source>
</evidence>
<dbReference type="GO" id="GO:0016020">
    <property type="term" value="C:membrane"/>
    <property type="evidence" value="ECO:0007669"/>
    <property type="project" value="InterPro"/>
</dbReference>
<reference evidence="6" key="1">
    <citation type="submission" date="2020-05" db="EMBL/GenBank/DDBJ databases">
        <authorList>
            <person name="Chiriac C."/>
            <person name="Salcher M."/>
            <person name="Ghai R."/>
            <person name="Kavagutti S V."/>
        </authorList>
    </citation>
    <scope>NUCLEOTIDE SEQUENCE</scope>
</reference>
<dbReference type="InterPro" id="IPR027417">
    <property type="entry name" value="P-loop_NTPase"/>
</dbReference>
<dbReference type="Gene3D" id="3.40.50.300">
    <property type="entry name" value="P-loop containing nucleotide triphosphate hydrolases"/>
    <property type="match status" value="1"/>
</dbReference>
<dbReference type="InterPro" id="IPR050683">
    <property type="entry name" value="Bact_Polysacc_Export_ATP-bd"/>
</dbReference>
<gene>
    <name evidence="6" type="ORF">UFOPK1561_00439</name>
</gene>
<feature type="domain" description="ABC transporter" evidence="5">
    <location>
        <begin position="39"/>
        <end position="259"/>
    </location>
</feature>
<dbReference type="PANTHER" id="PTHR46743">
    <property type="entry name" value="TEICHOIC ACIDS EXPORT ATP-BINDING PROTEIN TAGH"/>
    <property type="match status" value="1"/>
</dbReference>
<evidence type="ECO:0000256" key="4">
    <source>
        <dbReference type="ARBA" id="ARBA00022840"/>
    </source>
</evidence>